<accession>A0A387FNR3</accession>
<evidence type="ECO:0000313" key="4">
    <source>
        <dbReference type="Proteomes" id="UP000282195"/>
    </source>
</evidence>
<evidence type="ECO:0000256" key="1">
    <source>
        <dbReference type="SAM" id="SignalP"/>
    </source>
</evidence>
<reference evidence="3 4" key="1">
    <citation type="submission" date="2018-10" db="EMBL/GenBank/DDBJ databases">
        <title>Rhizobium etli, R. leguminosarum and a new Rhizobium genospecies from Phaseolus dumosus.</title>
        <authorList>
            <person name="Ramirez-Puebla S.T."/>
            <person name="Rogel-Hernandez M.A."/>
            <person name="Guerrero G."/>
            <person name="Ormeno-Orrillo E."/>
            <person name="Martinez-Romero J.C."/>
            <person name="Negrete-Yankelevich S."/>
            <person name="Martinez-Romero E."/>
        </authorList>
    </citation>
    <scope>NUCLEOTIDE SEQUENCE [LARGE SCALE GENOMIC DNA]</scope>
    <source>
        <strain evidence="3 4">CCGE525</strain>
    </source>
</reference>
<dbReference type="KEGG" id="rjg:CCGE525_15885"/>
<dbReference type="PANTHER" id="PTHR39176:SF1">
    <property type="entry name" value="PERIPLASMIC PROTEIN"/>
    <property type="match status" value="1"/>
</dbReference>
<dbReference type="OrthoDB" id="7340239at2"/>
<proteinExistence type="predicted"/>
<feature type="signal peptide" evidence="1">
    <location>
        <begin position="1"/>
        <end position="23"/>
    </location>
</feature>
<gene>
    <name evidence="3" type="ORF">CCGE525_15885</name>
</gene>
<dbReference type="PANTHER" id="PTHR39176">
    <property type="entry name" value="PERIPLASMIC PROTEIN-RELATED"/>
    <property type="match status" value="1"/>
</dbReference>
<dbReference type="Pfam" id="PF07007">
    <property type="entry name" value="LprI"/>
    <property type="match status" value="1"/>
</dbReference>
<name>A0A387FNR3_9HYPH</name>
<organism evidence="3 4">
    <name type="scientific">Rhizobium jaguaris</name>
    <dbReference type="NCBI Taxonomy" id="1312183"/>
    <lineage>
        <taxon>Bacteria</taxon>
        <taxon>Pseudomonadati</taxon>
        <taxon>Pseudomonadota</taxon>
        <taxon>Alphaproteobacteria</taxon>
        <taxon>Hyphomicrobiales</taxon>
        <taxon>Rhizobiaceae</taxon>
        <taxon>Rhizobium/Agrobacterium group</taxon>
        <taxon>Rhizobium</taxon>
    </lineage>
</organism>
<dbReference type="RefSeq" id="WP_120705123.1">
    <property type="nucleotide sequence ID" value="NZ_CP032694.1"/>
</dbReference>
<protein>
    <submittedName>
        <fullName evidence="3">DUF1311 domain-containing protein</fullName>
    </submittedName>
</protein>
<dbReference type="InterPro" id="IPR009739">
    <property type="entry name" value="LprI-like_N"/>
</dbReference>
<evidence type="ECO:0000259" key="2">
    <source>
        <dbReference type="Pfam" id="PF07007"/>
    </source>
</evidence>
<feature type="chain" id="PRO_5017205620" evidence="1">
    <location>
        <begin position="24"/>
        <end position="145"/>
    </location>
</feature>
<sequence length="145" mass="15780">MSLRLLASGAFVATVLMCSSAYAQNDPDEPEVDCNNAQTQMDMNICSQRDYDKADKALNEQYKKTRAAMVATDADLDADQKGAEKALVKAQRAWVDYRDGQCEAEGFEARGGSMEPMLVSGCKATLTEQRTKELKTLADGPEGAQ</sequence>
<keyword evidence="4" id="KW-1185">Reference proteome</keyword>
<feature type="domain" description="Lysozyme inhibitor LprI-like N-terminal" evidence="2">
    <location>
        <begin position="34"/>
        <end position="134"/>
    </location>
</feature>
<dbReference type="Proteomes" id="UP000282195">
    <property type="component" value="Chromosome"/>
</dbReference>
<dbReference type="Gene3D" id="1.20.1270.180">
    <property type="match status" value="1"/>
</dbReference>
<dbReference type="EMBL" id="CP032694">
    <property type="protein sequence ID" value="AYG60129.1"/>
    <property type="molecule type" value="Genomic_DNA"/>
</dbReference>
<dbReference type="AlphaFoldDB" id="A0A387FNR3"/>
<evidence type="ECO:0000313" key="3">
    <source>
        <dbReference type="EMBL" id="AYG60129.1"/>
    </source>
</evidence>
<keyword evidence="1" id="KW-0732">Signal</keyword>